<organism evidence="13 14">
    <name type="scientific">Powellomyces hirtus</name>
    <dbReference type="NCBI Taxonomy" id="109895"/>
    <lineage>
        <taxon>Eukaryota</taxon>
        <taxon>Fungi</taxon>
        <taxon>Fungi incertae sedis</taxon>
        <taxon>Chytridiomycota</taxon>
        <taxon>Chytridiomycota incertae sedis</taxon>
        <taxon>Chytridiomycetes</taxon>
        <taxon>Spizellomycetales</taxon>
        <taxon>Powellomycetaceae</taxon>
        <taxon>Powellomyces</taxon>
    </lineage>
</organism>
<proteinExistence type="inferred from homology"/>
<evidence type="ECO:0000256" key="6">
    <source>
        <dbReference type="ARBA" id="ARBA00023098"/>
    </source>
</evidence>
<evidence type="ECO:0000256" key="2">
    <source>
        <dbReference type="ARBA" id="ARBA00010101"/>
    </source>
</evidence>
<evidence type="ECO:0000256" key="1">
    <source>
        <dbReference type="ARBA" id="ARBA00005189"/>
    </source>
</evidence>
<dbReference type="GO" id="GO:0031210">
    <property type="term" value="F:phosphatidylcholine binding"/>
    <property type="evidence" value="ECO:0007669"/>
    <property type="project" value="TreeGrafter"/>
</dbReference>
<dbReference type="FunFam" id="3.40.50.620:FF:000016">
    <property type="entry name" value="Putative choline-phosphate cytidylyltransferase B"/>
    <property type="match status" value="1"/>
</dbReference>
<evidence type="ECO:0000256" key="5">
    <source>
        <dbReference type="ARBA" id="ARBA00022695"/>
    </source>
</evidence>
<comment type="pathway">
    <text evidence="1">Lipid metabolism.</text>
</comment>
<dbReference type="Gene3D" id="3.40.50.620">
    <property type="entry name" value="HUPs"/>
    <property type="match status" value="1"/>
</dbReference>
<sequence>MSSSPKRKRAPTSPTVADDESSSTALYPSVSDPVPTSTVIPKAANLSSQKVRKTIDDNGDSTPLGSGAELAATMADPTRVGKLPANLVPPPTDRPIRIYSDGIWDLFHFGHAKALEQAKKIFPNVELLVGVCNDELTHAKKGKTVMTDIERYESLRHCKWVDEVIPDAPWVLDQAFLDLHRIDYVAHDDIPYVSAGHDDVYAFVKQAGRFLPTARTEGVSTSDLITRIVRNYDAYVRRNLERGVSPKDLNISFFKEREIRLKSRIANVKQQLQTRIQKGESDIRQNWVDTKNDLPPAVKSTLDYWDEISTDLVKGFTNLFGQEGIPRMLFRGRNGSRDNSPSGSPLSETPPSRKWLFGSRSNSPQDGSAIQDEAEEEEDDDEPISPVAENGNGSSRGRSATRRIPADESADVEEWDKDQ</sequence>
<keyword evidence="14" id="KW-1185">Reference proteome</keyword>
<feature type="compositionally biased region" description="Acidic residues" evidence="11">
    <location>
        <begin position="408"/>
        <end position="419"/>
    </location>
</feature>
<evidence type="ECO:0000256" key="3">
    <source>
        <dbReference type="ARBA" id="ARBA00022516"/>
    </source>
</evidence>
<dbReference type="CDD" id="cd02174">
    <property type="entry name" value="CCT"/>
    <property type="match status" value="1"/>
</dbReference>
<dbReference type="EC" id="2.7.7.15" evidence="10"/>
<dbReference type="AlphaFoldDB" id="A0A507E7N0"/>
<evidence type="ECO:0000256" key="9">
    <source>
        <dbReference type="ARBA" id="ARBA00025706"/>
    </source>
</evidence>
<dbReference type="PANTHER" id="PTHR10739:SF13">
    <property type="entry name" value="CHOLINE-PHOSPHATE CYTIDYLYLTRANSFERASE"/>
    <property type="match status" value="1"/>
</dbReference>
<dbReference type="GO" id="GO:0004105">
    <property type="term" value="F:choline-phosphate cytidylyltransferase activity"/>
    <property type="evidence" value="ECO:0007669"/>
    <property type="project" value="UniProtKB-EC"/>
</dbReference>
<comment type="caution">
    <text evidence="13">The sequence shown here is derived from an EMBL/GenBank/DDBJ whole genome shotgun (WGS) entry which is preliminary data.</text>
</comment>
<dbReference type="InterPro" id="IPR041723">
    <property type="entry name" value="CCT"/>
</dbReference>
<accession>A0A507E7N0</accession>
<keyword evidence="6" id="KW-0443">Lipid metabolism</keyword>
<keyword evidence="8" id="KW-1208">Phospholipid metabolism</keyword>
<comment type="similarity">
    <text evidence="2">Belongs to the cytidylyltransferase family.</text>
</comment>
<feature type="domain" description="Cytidyltransferase-like" evidence="12">
    <location>
        <begin position="101"/>
        <end position="227"/>
    </location>
</feature>
<keyword evidence="7" id="KW-0594">Phospholipid biosynthesis</keyword>
<evidence type="ECO:0000313" key="13">
    <source>
        <dbReference type="EMBL" id="TPX60059.1"/>
    </source>
</evidence>
<reference evidence="13 14" key="1">
    <citation type="journal article" date="2019" name="Sci. Rep.">
        <title>Comparative genomics of chytrid fungi reveal insights into the obligate biotrophic and pathogenic lifestyle of Synchytrium endobioticum.</title>
        <authorList>
            <person name="van de Vossenberg B.T.L.H."/>
            <person name="Warris S."/>
            <person name="Nguyen H.D.T."/>
            <person name="van Gent-Pelzer M.P.E."/>
            <person name="Joly D.L."/>
            <person name="van de Geest H.C."/>
            <person name="Bonants P.J.M."/>
            <person name="Smith D.S."/>
            <person name="Levesque C.A."/>
            <person name="van der Lee T.A.J."/>
        </authorList>
    </citation>
    <scope>NUCLEOTIDE SEQUENCE [LARGE SCALE GENOMIC DNA]</scope>
    <source>
        <strain evidence="13 14">CBS 809.83</strain>
    </source>
</reference>
<feature type="region of interest" description="Disordered" evidence="11">
    <location>
        <begin position="330"/>
        <end position="419"/>
    </location>
</feature>
<keyword evidence="3" id="KW-0444">Lipid biosynthesis</keyword>
<evidence type="ECO:0000256" key="11">
    <source>
        <dbReference type="SAM" id="MobiDB-lite"/>
    </source>
</evidence>
<evidence type="ECO:0000256" key="10">
    <source>
        <dbReference type="ARBA" id="ARBA00026101"/>
    </source>
</evidence>
<evidence type="ECO:0000313" key="14">
    <source>
        <dbReference type="Proteomes" id="UP000318582"/>
    </source>
</evidence>
<evidence type="ECO:0000256" key="7">
    <source>
        <dbReference type="ARBA" id="ARBA00023209"/>
    </source>
</evidence>
<dbReference type="InterPro" id="IPR014729">
    <property type="entry name" value="Rossmann-like_a/b/a_fold"/>
</dbReference>
<dbReference type="GO" id="GO:0005635">
    <property type="term" value="C:nuclear envelope"/>
    <property type="evidence" value="ECO:0007669"/>
    <property type="project" value="TreeGrafter"/>
</dbReference>
<protein>
    <recommendedName>
        <fullName evidence="10">choline-phosphate cytidylyltransferase</fullName>
        <ecNumber evidence="10">2.7.7.15</ecNumber>
    </recommendedName>
</protein>
<feature type="compositionally biased region" description="Polar residues" evidence="11">
    <location>
        <begin position="359"/>
        <end position="368"/>
    </location>
</feature>
<dbReference type="SUPFAM" id="SSF52374">
    <property type="entry name" value="Nucleotidylyl transferase"/>
    <property type="match status" value="1"/>
</dbReference>
<comment type="pathway">
    <text evidence="9">Phospholipid metabolism; phosphatidylcholine biosynthesis; phosphatidylcholine from phosphocholine: step 1/2.</text>
</comment>
<feature type="region of interest" description="Disordered" evidence="11">
    <location>
        <begin position="1"/>
        <end position="42"/>
    </location>
</feature>
<dbReference type="PANTHER" id="PTHR10739">
    <property type="entry name" value="CYTIDYLYLTRANSFERASE"/>
    <property type="match status" value="1"/>
</dbReference>
<evidence type="ECO:0000259" key="12">
    <source>
        <dbReference type="Pfam" id="PF01467"/>
    </source>
</evidence>
<feature type="compositionally biased region" description="Acidic residues" evidence="11">
    <location>
        <begin position="372"/>
        <end position="383"/>
    </location>
</feature>
<dbReference type="InterPro" id="IPR004821">
    <property type="entry name" value="Cyt_trans-like"/>
</dbReference>
<feature type="compositionally biased region" description="Polar residues" evidence="11">
    <location>
        <begin position="337"/>
        <end position="350"/>
    </location>
</feature>
<dbReference type="Pfam" id="PF01467">
    <property type="entry name" value="CTP_transf_like"/>
    <property type="match status" value="1"/>
</dbReference>
<keyword evidence="4" id="KW-0808">Transferase</keyword>
<dbReference type="EMBL" id="QEAQ01000019">
    <property type="protein sequence ID" value="TPX60059.1"/>
    <property type="molecule type" value="Genomic_DNA"/>
</dbReference>
<keyword evidence="5" id="KW-0548">Nucleotidyltransferase</keyword>
<gene>
    <name evidence="13" type="ORF">PhCBS80983_g02088</name>
</gene>
<evidence type="ECO:0000256" key="8">
    <source>
        <dbReference type="ARBA" id="ARBA00023264"/>
    </source>
</evidence>
<feature type="compositionally biased region" description="Basic residues" evidence="11">
    <location>
        <begin position="1"/>
        <end position="10"/>
    </location>
</feature>
<dbReference type="Proteomes" id="UP000318582">
    <property type="component" value="Unassembled WGS sequence"/>
</dbReference>
<dbReference type="STRING" id="109895.A0A507E7N0"/>
<evidence type="ECO:0000256" key="4">
    <source>
        <dbReference type="ARBA" id="ARBA00022679"/>
    </source>
</evidence>
<dbReference type="InterPro" id="IPR045049">
    <property type="entry name" value="Pcy1-like"/>
</dbReference>
<name>A0A507E7N0_9FUNG</name>
<dbReference type="NCBIfam" id="TIGR00125">
    <property type="entry name" value="cyt_tran_rel"/>
    <property type="match status" value="1"/>
</dbReference>